<keyword evidence="6" id="KW-1133">Transmembrane helix</keyword>
<keyword evidence="3" id="KW-0807">Transducer</keyword>
<dbReference type="Pfam" id="PF00015">
    <property type="entry name" value="MCPsignal"/>
    <property type="match status" value="1"/>
</dbReference>
<dbReference type="EMBL" id="JAFMPY010000026">
    <property type="protein sequence ID" value="MBO0905831.1"/>
    <property type="molecule type" value="Genomic_DNA"/>
</dbReference>
<dbReference type="CDD" id="cd11386">
    <property type="entry name" value="MCP_signal"/>
    <property type="match status" value="1"/>
</dbReference>
<dbReference type="InterPro" id="IPR004090">
    <property type="entry name" value="Chemotax_Me-accpt_rcpt"/>
</dbReference>
<feature type="region of interest" description="Disordered" evidence="5">
    <location>
        <begin position="301"/>
        <end position="330"/>
    </location>
</feature>
<dbReference type="PANTHER" id="PTHR43531">
    <property type="entry name" value="PROTEIN ICFG"/>
    <property type="match status" value="1"/>
</dbReference>
<dbReference type="RefSeq" id="WP_207352464.1">
    <property type="nucleotide sequence ID" value="NZ_JAFMPY010000026.1"/>
</dbReference>
<feature type="compositionally biased region" description="Low complexity" evidence="5">
    <location>
        <begin position="301"/>
        <end position="312"/>
    </location>
</feature>
<sequence>MRVGIRGRIIVAFLPVAIMAAGLGVVAELTMRDVAPRALPGQPVAPAPSASQPEAQSAAQSAADDEGPARALAGRVEGNLEAVRLAAVDYVEDGTRESYDRFHAAASDLLALSGEERSLIDAAPEDAAAWRDVETGVAAWRSTVDMLAGLRSGETKATAAIAEAGPLAVSAMSDVIRLAWRAFDIEALYQATATFESLNASLVAAERFLRTADRAAFDTAQSKLSEATGRHAAMTKLMTDPAQLERARDSLEKMKDYGDKLSATRDLAAKMRELRAGLLLSLPRKLAGNVARLRPALAEAAPRPAAAMPEAAATKDADAGTEADTTEGEAAPDAAVVADALSITNGRAALAGGLLLAVAALASGLFAALRIGTPLTRLAAELSRRDGGEAEAAEVSGAERRDEIGAIARAVQSIEARGRSDSAAAAAAGHLRESEGREKIERESAAFATERAKIEAELDVIATGLDRLAEGELATRVAERLEVANHVGRRFDRLAVNLEQTFSSLHIANASLSTGLSEIFEATDDLARRTEQQAANLEQTVAALGDVSSAVAETAEGARQAELAAATARDTAGEGGAIVGKAIGAMSAIEQSSHKVVKIIGVIDEIAFQTNLLALNAGVEAARAGEAGRGFAVVAQEVRGLAQRSADAAKEIKQLINASNGQVKEGVALVTASGRSLDEIVEKVAEVSRLVAEIARRANDQAANLKEVSSAADQMDKNTQQNAAMVEETTAAAQQLKTENETLAILIRNFVATRTAASGRPARGPAGPSRAGQNAAPAARAAAAAPARGGRDARDEEDDGMTLWVPAPRPVARTTGPAASGAAAALPRATPDVDGWEEF</sequence>
<evidence type="ECO:0000256" key="5">
    <source>
        <dbReference type="SAM" id="MobiDB-lite"/>
    </source>
</evidence>
<proteinExistence type="inferred from homology"/>
<reference evidence="8 9" key="1">
    <citation type="submission" date="2021-03" db="EMBL/GenBank/DDBJ databases">
        <title>Whole genome sequence of Jiella sp. MQZ13P-4.</title>
        <authorList>
            <person name="Tuo L."/>
        </authorList>
    </citation>
    <scope>NUCLEOTIDE SEQUENCE [LARGE SCALE GENOMIC DNA]</scope>
    <source>
        <strain evidence="8 9">MQZ13P-4</strain>
    </source>
</reference>
<feature type="compositionally biased region" description="Low complexity" evidence="5">
    <location>
        <begin position="756"/>
        <end position="788"/>
    </location>
</feature>
<feature type="domain" description="Methyl-accepting transducer" evidence="7">
    <location>
        <begin position="508"/>
        <end position="737"/>
    </location>
</feature>
<dbReference type="Proteomes" id="UP000664288">
    <property type="component" value="Unassembled WGS sequence"/>
</dbReference>
<name>A0ABS3JB64_9HYPH</name>
<evidence type="ECO:0000256" key="6">
    <source>
        <dbReference type="SAM" id="Phobius"/>
    </source>
</evidence>
<evidence type="ECO:0000313" key="9">
    <source>
        <dbReference type="Proteomes" id="UP000664288"/>
    </source>
</evidence>
<protein>
    <submittedName>
        <fullName evidence="8">Methyl-accepting chemotaxis protein</fullName>
    </submittedName>
</protein>
<dbReference type="PROSITE" id="PS50111">
    <property type="entry name" value="CHEMOTAXIS_TRANSDUC_2"/>
    <property type="match status" value="1"/>
</dbReference>
<evidence type="ECO:0000256" key="2">
    <source>
        <dbReference type="ARBA" id="ARBA00029447"/>
    </source>
</evidence>
<dbReference type="Gene3D" id="1.10.287.950">
    <property type="entry name" value="Methyl-accepting chemotaxis protein"/>
    <property type="match status" value="1"/>
</dbReference>
<keyword evidence="4" id="KW-0175">Coiled coil</keyword>
<dbReference type="SMART" id="SM00283">
    <property type="entry name" value="MA"/>
    <property type="match status" value="1"/>
</dbReference>
<dbReference type="PANTHER" id="PTHR43531:SF11">
    <property type="entry name" value="METHYL-ACCEPTING CHEMOTAXIS PROTEIN 3"/>
    <property type="match status" value="1"/>
</dbReference>
<feature type="transmembrane region" description="Helical" evidence="6">
    <location>
        <begin position="9"/>
        <end position="27"/>
    </location>
</feature>
<keyword evidence="1" id="KW-0145">Chemotaxis</keyword>
<organism evidence="8 9">
    <name type="scientific">Jiella sonneratiae</name>
    <dbReference type="NCBI Taxonomy" id="2816856"/>
    <lineage>
        <taxon>Bacteria</taxon>
        <taxon>Pseudomonadati</taxon>
        <taxon>Pseudomonadota</taxon>
        <taxon>Alphaproteobacteria</taxon>
        <taxon>Hyphomicrobiales</taxon>
        <taxon>Aurantimonadaceae</taxon>
        <taxon>Jiella</taxon>
    </lineage>
</organism>
<evidence type="ECO:0000256" key="3">
    <source>
        <dbReference type="PROSITE-ProRule" id="PRU00284"/>
    </source>
</evidence>
<evidence type="ECO:0000256" key="4">
    <source>
        <dbReference type="SAM" id="Coils"/>
    </source>
</evidence>
<feature type="region of interest" description="Disordered" evidence="5">
    <location>
        <begin position="40"/>
        <end position="68"/>
    </location>
</feature>
<keyword evidence="6" id="KW-0472">Membrane</keyword>
<feature type="coiled-coil region" evidence="4">
    <location>
        <begin position="520"/>
        <end position="547"/>
    </location>
</feature>
<feature type="region of interest" description="Disordered" evidence="5">
    <location>
        <begin position="756"/>
        <end position="839"/>
    </location>
</feature>
<dbReference type="Gene3D" id="6.10.340.10">
    <property type="match status" value="1"/>
</dbReference>
<comment type="caution">
    <text evidence="8">The sequence shown here is derived from an EMBL/GenBank/DDBJ whole genome shotgun (WGS) entry which is preliminary data.</text>
</comment>
<keyword evidence="6" id="KW-0812">Transmembrane</keyword>
<dbReference type="PRINTS" id="PR00260">
    <property type="entry name" value="CHEMTRNSDUCR"/>
</dbReference>
<dbReference type="InterPro" id="IPR004089">
    <property type="entry name" value="MCPsignal_dom"/>
</dbReference>
<evidence type="ECO:0000259" key="7">
    <source>
        <dbReference type="PROSITE" id="PS50111"/>
    </source>
</evidence>
<dbReference type="InterPro" id="IPR051310">
    <property type="entry name" value="MCP_chemotaxis"/>
</dbReference>
<dbReference type="SUPFAM" id="SSF58104">
    <property type="entry name" value="Methyl-accepting chemotaxis protein (MCP) signaling domain"/>
    <property type="match status" value="1"/>
</dbReference>
<keyword evidence="9" id="KW-1185">Reference proteome</keyword>
<feature type="compositionally biased region" description="Low complexity" evidence="5">
    <location>
        <begin position="42"/>
        <end position="62"/>
    </location>
</feature>
<comment type="similarity">
    <text evidence="2">Belongs to the methyl-accepting chemotaxis (MCP) protein family.</text>
</comment>
<feature type="compositionally biased region" description="Low complexity" evidence="5">
    <location>
        <begin position="812"/>
        <end position="830"/>
    </location>
</feature>
<gene>
    <name evidence="8" type="ORF">J1C47_19475</name>
</gene>
<evidence type="ECO:0000256" key="1">
    <source>
        <dbReference type="ARBA" id="ARBA00022500"/>
    </source>
</evidence>
<evidence type="ECO:0000313" key="8">
    <source>
        <dbReference type="EMBL" id="MBO0905831.1"/>
    </source>
</evidence>
<accession>A0ABS3JB64</accession>